<reference evidence="3" key="1">
    <citation type="submission" date="2016-10" db="EMBL/GenBank/DDBJ databases">
        <authorList>
            <person name="Varghese N."/>
            <person name="Submissions S."/>
        </authorList>
    </citation>
    <scope>NUCLEOTIDE SEQUENCE [LARGE SCALE GENOMIC DNA]</scope>
    <source>
        <strain evidence="3">CGMCC 1.7736</strain>
    </source>
</reference>
<protein>
    <submittedName>
        <fullName evidence="2">Uncharacterized protein</fullName>
    </submittedName>
</protein>
<organism evidence="2 3">
    <name type="scientific">Halogeometricum rufum</name>
    <dbReference type="NCBI Taxonomy" id="553469"/>
    <lineage>
        <taxon>Archaea</taxon>
        <taxon>Methanobacteriati</taxon>
        <taxon>Methanobacteriota</taxon>
        <taxon>Stenosarchaea group</taxon>
        <taxon>Halobacteria</taxon>
        <taxon>Halobacteriales</taxon>
        <taxon>Haloferacaceae</taxon>
        <taxon>Halogeometricum</taxon>
    </lineage>
</organism>
<dbReference type="STRING" id="553469.SAMN04487947_0052"/>
<dbReference type="OrthoDB" id="224774at2157"/>
<dbReference type="EMBL" id="FOYT01000001">
    <property type="protein sequence ID" value="SFR33737.1"/>
    <property type="molecule type" value="Genomic_DNA"/>
</dbReference>
<feature type="region of interest" description="Disordered" evidence="1">
    <location>
        <begin position="1"/>
        <end position="27"/>
    </location>
</feature>
<name>A0A1I6FV94_9EURY</name>
<dbReference type="AlphaFoldDB" id="A0A1I6FV94"/>
<keyword evidence="3" id="KW-1185">Reference proteome</keyword>
<evidence type="ECO:0000256" key="1">
    <source>
        <dbReference type="SAM" id="MobiDB-lite"/>
    </source>
</evidence>
<feature type="compositionally biased region" description="Low complexity" evidence="1">
    <location>
        <begin position="1"/>
        <end position="19"/>
    </location>
</feature>
<dbReference type="Proteomes" id="UP000198531">
    <property type="component" value="Unassembled WGS sequence"/>
</dbReference>
<evidence type="ECO:0000313" key="2">
    <source>
        <dbReference type="EMBL" id="SFR33737.1"/>
    </source>
</evidence>
<accession>A0A1I6FV94</accession>
<dbReference type="RefSeq" id="WP_089803752.1">
    <property type="nucleotide sequence ID" value="NZ_FOYT01000001.1"/>
</dbReference>
<proteinExistence type="predicted"/>
<gene>
    <name evidence="2" type="ORF">SAMN04487947_0052</name>
</gene>
<evidence type="ECO:0000313" key="3">
    <source>
        <dbReference type="Proteomes" id="UP000198531"/>
    </source>
</evidence>
<sequence>MSSDPSDPAPNDDAGPNDAGPEDAPEFELACLYGDPSNPRELTVFSPADHRMATEWLTVDRSAAVSLTDVR</sequence>